<evidence type="ECO:0000256" key="6">
    <source>
        <dbReference type="ARBA" id="ARBA00040775"/>
    </source>
</evidence>
<dbReference type="STRING" id="400682.A0A1X7VAK9"/>
<reference evidence="9" key="1">
    <citation type="submission" date="2017-05" db="UniProtKB">
        <authorList>
            <consortium name="EnsemblMetazoa"/>
        </authorList>
    </citation>
    <scope>IDENTIFICATION</scope>
</reference>
<evidence type="ECO:0000313" key="9">
    <source>
        <dbReference type="EnsemblMetazoa" id="Aqu2.1.36774_001"/>
    </source>
</evidence>
<dbReference type="PANTHER" id="PTHR13077">
    <property type="entry name" value="SELENOPROTEIN F"/>
    <property type="match status" value="1"/>
</dbReference>
<evidence type="ECO:0000256" key="3">
    <source>
        <dbReference type="ARBA" id="ARBA00022729"/>
    </source>
</evidence>
<evidence type="ECO:0000256" key="1">
    <source>
        <dbReference type="ARBA" id="ARBA00004319"/>
    </source>
</evidence>
<evidence type="ECO:0000256" key="4">
    <source>
        <dbReference type="ARBA" id="ARBA00022824"/>
    </source>
</evidence>
<proteinExistence type="inferred from homology"/>
<feature type="domain" description="Selenoprotein F/M" evidence="8">
    <location>
        <begin position="77"/>
        <end position="144"/>
    </location>
</feature>
<dbReference type="InterPro" id="IPR014912">
    <property type="entry name" value="Sep15_SelM_dom"/>
</dbReference>
<dbReference type="InParanoid" id="A0A1X7VAK9"/>
<dbReference type="Gene3D" id="3.40.30.50">
    <property type="entry name" value="Sep15/SelM thioredoxin-like domain, active-site redox motif"/>
    <property type="match status" value="1"/>
</dbReference>
<dbReference type="InterPro" id="IPR039992">
    <property type="entry name" value="Sep15_SelM"/>
</dbReference>
<dbReference type="GO" id="GO:0016491">
    <property type="term" value="F:oxidoreductase activity"/>
    <property type="evidence" value="ECO:0007669"/>
    <property type="project" value="TreeGrafter"/>
</dbReference>
<evidence type="ECO:0000256" key="5">
    <source>
        <dbReference type="ARBA" id="ARBA00022933"/>
    </source>
</evidence>
<keyword evidence="5" id="KW-0712">Selenocysteine</keyword>
<organism evidence="9">
    <name type="scientific">Amphimedon queenslandica</name>
    <name type="common">Sponge</name>
    <dbReference type="NCBI Taxonomy" id="400682"/>
    <lineage>
        <taxon>Eukaryota</taxon>
        <taxon>Metazoa</taxon>
        <taxon>Porifera</taxon>
        <taxon>Demospongiae</taxon>
        <taxon>Heteroscleromorpha</taxon>
        <taxon>Haplosclerida</taxon>
        <taxon>Niphatidae</taxon>
        <taxon>Amphimedon</taxon>
    </lineage>
</organism>
<evidence type="ECO:0000256" key="2">
    <source>
        <dbReference type="ARBA" id="ARBA00005742"/>
    </source>
</evidence>
<dbReference type="OrthoDB" id="1910009at2759"/>
<dbReference type="GO" id="GO:0005788">
    <property type="term" value="C:endoplasmic reticulum lumen"/>
    <property type="evidence" value="ECO:0007669"/>
    <property type="project" value="UniProtKB-SubCell"/>
</dbReference>
<feature type="signal peptide" evidence="7">
    <location>
        <begin position="1"/>
        <end position="23"/>
    </location>
</feature>
<dbReference type="EnsemblMetazoa" id="Aqu2.1.36774_001">
    <property type="protein sequence ID" value="Aqu2.1.36774_001"/>
    <property type="gene ID" value="Aqu2.1.36774"/>
</dbReference>
<feature type="chain" id="PRO_5013390337" description="Selenoprotein F" evidence="7">
    <location>
        <begin position="24"/>
        <end position="145"/>
    </location>
</feature>
<keyword evidence="4" id="KW-0256">Endoplasmic reticulum</keyword>
<sequence length="145" mass="15908">MATTIGVLVALTSLLSVLLGALADGIGTDCSLKGFGSSLLCSSCDELKRFELSELRDECLKCCQKTGSNNEQGMFMSCRYQCLCYILGFVKGNAPSQFPSLKIKYMRGADPTLKLLDDNQAVVDTLSIDKWDSNTLEEFLKEKLQ</sequence>
<dbReference type="InterPro" id="IPR038219">
    <property type="entry name" value="Sep15/SelM_sf"/>
</dbReference>
<accession>A0A1X7VAK9</accession>
<comment type="similarity">
    <text evidence="2">Belongs to the selenoprotein M/F family.</text>
</comment>
<keyword evidence="3 7" id="KW-0732">Signal</keyword>
<comment type="subcellular location">
    <subcellularLocation>
        <location evidence="1">Endoplasmic reticulum lumen</location>
    </subcellularLocation>
</comment>
<dbReference type="Pfam" id="PF08806">
    <property type="entry name" value="Sep15_SelM"/>
    <property type="match status" value="1"/>
</dbReference>
<evidence type="ECO:0000259" key="8">
    <source>
        <dbReference type="Pfam" id="PF08806"/>
    </source>
</evidence>
<name>A0A1X7VAK9_AMPQE</name>
<evidence type="ECO:0000256" key="7">
    <source>
        <dbReference type="SAM" id="SignalP"/>
    </source>
</evidence>
<dbReference type="InterPro" id="IPR036249">
    <property type="entry name" value="Thioredoxin-like_sf"/>
</dbReference>
<dbReference type="PANTHER" id="PTHR13077:SF6">
    <property type="entry name" value="SELENOPROTEIN F"/>
    <property type="match status" value="1"/>
</dbReference>
<dbReference type="SUPFAM" id="SSF52833">
    <property type="entry name" value="Thioredoxin-like"/>
    <property type="match status" value="1"/>
</dbReference>
<protein>
    <recommendedName>
        <fullName evidence="6">Selenoprotein F</fullName>
    </recommendedName>
</protein>
<dbReference type="AlphaFoldDB" id="A0A1X7VAK9"/>